<evidence type="ECO:0000313" key="2">
    <source>
        <dbReference type="EMBL" id="TWO19079.1"/>
    </source>
</evidence>
<evidence type="ECO:0000256" key="1">
    <source>
        <dbReference type="SAM" id="Coils"/>
    </source>
</evidence>
<proteinExistence type="predicted"/>
<protein>
    <submittedName>
        <fullName evidence="2">Uncharacterized protein</fullName>
    </submittedName>
</protein>
<gene>
    <name evidence="2" type="ORF">YZ82_07430</name>
</gene>
<name>A0A562XAA7_CAMHY</name>
<dbReference type="EMBL" id="VOAP01000021">
    <property type="protein sequence ID" value="TWO19079.1"/>
    <property type="molecule type" value="Genomic_DNA"/>
</dbReference>
<sequence length="139" mass="16135">MNYEKDITELKKWFINEKNADEQDFNDFLEYCQWRGMLNKDAKFIDKLPFTKTNASKLFKEFSSPVKRTAKLLGLTYKELAKELGYSEPALKSAVAKDKVSSPMLMTLNLLLENKALKDEIQDLKAKFNNLKETLNSIK</sequence>
<dbReference type="Proteomes" id="UP000321812">
    <property type="component" value="Unassembled WGS sequence"/>
</dbReference>
<organism evidence="2 3">
    <name type="scientific">Campylobacter hyointestinalis</name>
    <dbReference type="NCBI Taxonomy" id="198"/>
    <lineage>
        <taxon>Bacteria</taxon>
        <taxon>Pseudomonadati</taxon>
        <taxon>Campylobacterota</taxon>
        <taxon>Epsilonproteobacteria</taxon>
        <taxon>Campylobacterales</taxon>
        <taxon>Campylobacteraceae</taxon>
        <taxon>Campylobacter</taxon>
    </lineage>
</organism>
<accession>A0A562XAA7</accession>
<dbReference type="AlphaFoldDB" id="A0A562XAA7"/>
<evidence type="ECO:0000313" key="3">
    <source>
        <dbReference type="Proteomes" id="UP000321812"/>
    </source>
</evidence>
<dbReference type="RefSeq" id="WP_086296357.1">
    <property type="nucleotide sequence ID" value="NZ_VOAP01000021.1"/>
</dbReference>
<comment type="caution">
    <text evidence="2">The sequence shown here is derived from an EMBL/GenBank/DDBJ whole genome shotgun (WGS) entry which is preliminary data.</text>
</comment>
<reference evidence="2 3" key="1">
    <citation type="submission" date="2019-07" db="EMBL/GenBank/DDBJ databases">
        <title>Rapid identification of Enteric Bacteria from Whole Genome Sequences (WGS) using Average Nucleotide Identity (ANI).</title>
        <authorList>
            <person name="Lane C."/>
        </authorList>
    </citation>
    <scope>NUCLEOTIDE SEQUENCE [LARGE SCALE GENOMIC DNA]</scope>
    <source>
        <strain evidence="2 3">D2411</strain>
    </source>
</reference>
<feature type="coiled-coil region" evidence="1">
    <location>
        <begin position="107"/>
        <end position="134"/>
    </location>
</feature>
<keyword evidence="1" id="KW-0175">Coiled coil</keyword>